<dbReference type="RefSeq" id="WP_017378221.1">
    <property type="nucleotide sequence ID" value="NZ_CP012508.1"/>
</dbReference>
<protein>
    <recommendedName>
        <fullName evidence="12">Phosphatidylserine decarboxylase proenzyme</fullName>
        <ecNumber evidence="12">4.1.1.65</ecNumber>
    </recommendedName>
    <component>
        <recommendedName>
            <fullName evidence="12">Phosphatidylserine decarboxylase alpha chain</fullName>
        </recommendedName>
    </component>
    <component>
        <recommendedName>
            <fullName evidence="12">Phosphatidylserine decarboxylase beta chain</fullName>
        </recommendedName>
    </component>
</protein>
<feature type="active site" description="Charge relay system; for autoendoproteolytic cleavage activity" evidence="12">
    <location>
        <position position="253"/>
    </location>
</feature>
<name>A0A1L6TB28_PISSA</name>
<evidence type="ECO:0000313" key="14">
    <source>
        <dbReference type="Proteomes" id="UP000029558"/>
    </source>
</evidence>
<dbReference type="InterPro" id="IPR033177">
    <property type="entry name" value="PSD-B"/>
</dbReference>
<dbReference type="Proteomes" id="UP000029558">
    <property type="component" value="Chromosome"/>
</dbReference>
<evidence type="ECO:0000256" key="6">
    <source>
        <dbReference type="ARBA" id="ARBA00023136"/>
    </source>
</evidence>
<feature type="active site" description="Schiff-base intermediate with substrate; via pyruvic acid; for decarboxylase activity" evidence="12">
    <location>
        <position position="253"/>
    </location>
</feature>
<feature type="chain" id="PRO_5041748384" description="Phosphatidylserine decarboxylase alpha chain" evidence="12">
    <location>
        <begin position="253"/>
        <end position="307"/>
    </location>
</feature>
<sequence>MKNRIQLFLQRYIVPQHLYSRFLGFLAERRIPLVTHYGLRDFVKRYGVDMSEAVEENPDHYRTFNQFFTRAIKPELRPITQDKHIVTSPVDGTISQIGNIHQEQLIQAKGFQFSAASLLGSVEDARAFTDGLFTTLYLAPRDYHRVHMPCAGRLTHMRYIPGELFSVNPYTASHIDGLFARNERVVCFFETEQGSMAMVLVGAIIVASIETVWAGTIAPGTPREVRTWHYRHDQNSHIYLDKGEEMGRFKLGSTVILMMGKGVAQWQQQLTGGHSVRMGMPIGEYHENPVLSAAKEPAASEANVEVE</sequence>
<dbReference type="EMBL" id="CP012508">
    <property type="protein sequence ID" value="ALB22508.1"/>
    <property type="molecule type" value="Genomic_DNA"/>
</dbReference>
<keyword evidence="2 12" id="KW-1003">Cell membrane</keyword>
<keyword evidence="7 12" id="KW-0865">Zymogen</keyword>
<dbReference type="NCBIfam" id="TIGR00163">
    <property type="entry name" value="PS_decarb"/>
    <property type="match status" value="1"/>
</dbReference>
<dbReference type="EC" id="4.1.1.65" evidence="12"/>
<keyword evidence="3 12" id="KW-0444">Lipid biosynthesis</keyword>
<comment type="similarity">
    <text evidence="12">Belongs to the phosphatidylserine decarboxylase family. PSD-B subfamily. Prokaryotic type I sub-subfamily.</text>
</comment>
<dbReference type="AlphaFoldDB" id="A0A1L6TB28"/>
<dbReference type="GO" id="GO:0006646">
    <property type="term" value="P:phosphatidylethanolamine biosynthetic process"/>
    <property type="evidence" value="ECO:0007669"/>
    <property type="project" value="UniProtKB-UniRule"/>
</dbReference>
<evidence type="ECO:0000256" key="12">
    <source>
        <dbReference type="HAMAP-Rule" id="MF_00662"/>
    </source>
</evidence>
<reference evidence="13 14" key="1">
    <citation type="journal article" date="2014" name="Genome Announc.">
        <title>Comparative Genome Analysis of Two Isolates of the Fish Pathogen Piscirickettsia salmonis from Different Hosts Reveals Major Differences in Virulence-Associated Secretion Systems.</title>
        <authorList>
            <person name="Bohle H."/>
            <person name="Henriquez P."/>
            <person name="Grothusen H."/>
            <person name="Navas E."/>
            <person name="Sandoval A."/>
            <person name="Bustamante F."/>
            <person name="Bustos P."/>
            <person name="Mancilla M."/>
        </authorList>
    </citation>
    <scope>NUCLEOTIDE SEQUENCE [LARGE SCALE GENOMIC DNA]</scope>
    <source>
        <strain evidence="14">B1-32597</strain>
    </source>
</reference>
<keyword evidence="10 12" id="KW-1208">Phospholipid metabolism</keyword>
<comment type="cofactor">
    <cofactor evidence="12">
        <name>pyruvate</name>
        <dbReference type="ChEBI" id="CHEBI:15361"/>
    </cofactor>
    <text evidence="12">Binds 1 pyruvoyl group covalently per subunit.</text>
</comment>
<dbReference type="PANTHER" id="PTHR10067:SF6">
    <property type="entry name" value="PHOSPHATIDYLSERINE DECARBOXYLASE PROENZYME, MITOCHONDRIAL"/>
    <property type="match status" value="1"/>
</dbReference>
<keyword evidence="9 12" id="KW-0456">Lyase</keyword>
<keyword evidence="8 12" id="KW-0594">Phospholipid biosynthesis</keyword>
<proteinExistence type="inferred from homology"/>
<evidence type="ECO:0000256" key="11">
    <source>
        <dbReference type="ARBA" id="ARBA00023317"/>
    </source>
</evidence>
<keyword evidence="4 12" id="KW-0210">Decarboxylase</keyword>
<organism evidence="13 14">
    <name type="scientific">Piscirickettsia salmonis</name>
    <dbReference type="NCBI Taxonomy" id="1238"/>
    <lineage>
        <taxon>Bacteria</taxon>
        <taxon>Pseudomonadati</taxon>
        <taxon>Pseudomonadota</taxon>
        <taxon>Gammaproteobacteria</taxon>
        <taxon>Thiotrichales</taxon>
        <taxon>Piscirickettsiaceae</taxon>
        <taxon>Piscirickettsia</taxon>
    </lineage>
</organism>
<evidence type="ECO:0000256" key="5">
    <source>
        <dbReference type="ARBA" id="ARBA00023098"/>
    </source>
</evidence>
<comment type="PTM">
    <text evidence="12">Is synthesized initially as an inactive proenzyme. Formation of the active enzyme involves a self-maturation process in which the active site pyruvoyl group is generated from an internal serine residue via an autocatalytic post-translational modification. Two non-identical subunits are generated from the proenzyme in this reaction, and the pyruvate is formed at the N-terminus of the alpha chain, which is derived from the carboxyl end of the proenzyme. The autoendoproteolytic cleavage occurs by a canonical serine protease mechanism, in which the side chain hydroxyl group of the serine supplies its oxygen atom to form the C-terminus of the beta chain, while the remainder of the serine residue undergoes an oxidative deamination to produce ammonia and the pyruvoyl prosthetic group on the alpha chain. During this reaction, the Ser that is part of the protease active site of the proenzyme becomes the pyruvoyl prosthetic group, which constitutes an essential element of the active site of the mature decarboxylase.</text>
</comment>
<evidence type="ECO:0000256" key="4">
    <source>
        <dbReference type="ARBA" id="ARBA00022793"/>
    </source>
</evidence>
<gene>
    <name evidence="12" type="primary">psd</name>
    <name evidence="13" type="ORF">KU39_1326</name>
</gene>
<comment type="subcellular location">
    <subcellularLocation>
        <location evidence="12">Cell membrane</location>
        <topology evidence="12">Peripheral membrane protein</topology>
    </subcellularLocation>
</comment>
<dbReference type="InterPro" id="IPR003817">
    <property type="entry name" value="PS_Dcarbxylase"/>
</dbReference>
<dbReference type="HAMAP" id="MF_00662">
    <property type="entry name" value="PS_decarb_PSD_B_type1"/>
    <property type="match status" value="1"/>
</dbReference>
<dbReference type="GO" id="GO:0004609">
    <property type="term" value="F:phosphatidylserine decarboxylase activity"/>
    <property type="evidence" value="ECO:0007669"/>
    <property type="project" value="UniProtKB-UniRule"/>
</dbReference>
<dbReference type="PANTHER" id="PTHR10067">
    <property type="entry name" value="PHOSPHATIDYLSERINE DECARBOXYLASE"/>
    <property type="match status" value="1"/>
</dbReference>
<accession>A0A1L6TB28</accession>
<dbReference type="Pfam" id="PF02666">
    <property type="entry name" value="PS_Dcarbxylase"/>
    <property type="match status" value="1"/>
</dbReference>
<evidence type="ECO:0000256" key="2">
    <source>
        <dbReference type="ARBA" id="ARBA00022475"/>
    </source>
</evidence>
<dbReference type="GO" id="GO:0005886">
    <property type="term" value="C:plasma membrane"/>
    <property type="evidence" value="ECO:0007669"/>
    <property type="project" value="UniProtKB-SubCell"/>
</dbReference>
<feature type="modified residue" description="Pyruvic acid (Ser); by autocatalysis" evidence="12">
    <location>
        <position position="253"/>
    </location>
</feature>
<comment type="pathway">
    <text evidence="12">Phospholipid metabolism; phosphatidylethanolamine biosynthesis; phosphatidylethanolamine from CDP-diacylglycerol: step 2/2.</text>
</comment>
<evidence type="ECO:0000256" key="10">
    <source>
        <dbReference type="ARBA" id="ARBA00023264"/>
    </source>
</evidence>
<evidence type="ECO:0000256" key="9">
    <source>
        <dbReference type="ARBA" id="ARBA00023239"/>
    </source>
</evidence>
<comment type="function">
    <text evidence="12">Catalyzes the formation of phosphatidylethanolamine (PtdEtn) from phosphatidylserine (PtdSer).</text>
</comment>
<evidence type="ECO:0000313" key="13">
    <source>
        <dbReference type="EMBL" id="ALB22508.1"/>
    </source>
</evidence>
<comment type="catalytic activity">
    <reaction evidence="12">
        <text>a 1,2-diacyl-sn-glycero-3-phospho-L-serine + H(+) = a 1,2-diacyl-sn-glycero-3-phosphoethanolamine + CO2</text>
        <dbReference type="Rhea" id="RHEA:20828"/>
        <dbReference type="ChEBI" id="CHEBI:15378"/>
        <dbReference type="ChEBI" id="CHEBI:16526"/>
        <dbReference type="ChEBI" id="CHEBI:57262"/>
        <dbReference type="ChEBI" id="CHEBI:64612"/>
        <dbReference type="EC" id="4.1.1.65"/>
    </reaction>
</comment>
<comment type="pathway">
    <text evidence="1">Lipid metabolism.</text>
</comment>
<comment type="subunit">
    <text evidence="12">Heterodimer of a large membrane-associated beta subunit and a small pyruvoyl-containing alpha subunit.</text>
</comment>
<evidence type="ECO:0000256" key="7">
    <source>
        <dbReference type="ARBA" id="ARBA00023145"/>
    </source>
</evidence>
<evidence type="ECO:0000256" key="3">
    <source>
        <dbReference type="ARBA" id="ARBA00022516"/>
    </source>
</evidence>
<feature type="site" description="Cleavage (non-hydrolytic); by autocatalysis" evidence="12">
    <location>
        <begin position="252"/>
        <end position="253"/>
    </location>
</feature>
<keyword evidence="5 12" id="KW-0443">Lipid metabolism</keyword>
<dbReference type="InterPro" id="IPR033178">
    <property type="entry name" value="PSD_type1_pro"/>
</dbReference>
<keyword evidence="6 12" id="KW-0472">Membrane</keyword>
<feature type="chain" id="PRO_5041748383" description="Phosphatidylserine decarboxylase beta chain" evidence="12">
    <location>
        <begin position="1"/>
        <end position="252"/>
    </location>
</feature>
<dbReference type="OrthoDB" id="9802030at2"/>
<feature type="active site" description="Charge relay system; for autoendoproteolytic cleavage activity" evidence="12">
    <location>
        <position position="91"/>
    </location>
</feature>
<evidence type="ECO:0000256" key="1">
    <source>
        <dbReference type="ARBA" id="ARBA00005189"/>
    </source>
</evidence>
<feature type="active site" description="Charge relay system; for autoendoproteolytic cleavage activity" evidence="12">
    <location>
        <position position="147"/>
    </location>
</feature>
<keyword evidence="11 12" id="KW-0670">Pyruvate</keyword>
<evidence type="ECO:0000256" key="8">
    <source>
        <dbReference type="ARBA" id="ARBA00023209"/>
    </source>
</evidence>